<accession>A0A6A1TFL7</accession>
<dbReference type="PANTHER" id="PTHR44394:SF1">
    <property type="entry name" value="BETA-ALANINE-ACTIVATING ENZYME"/>
    <property type="match status" value="1"/>
</dbReference>
<feature type="domain" description="AMP-dependent synthetase/ligase" evidence="1">
    <location>
        <begin position="24"/>
        <end position="134"/>
    </location>
</feature>
<proteinExistence type="predicted"/>
<organism evidence="2 3">
    <name type="scientific">Neorhizobium galegae</name>
    <name type="common">Rhizobium galegae</name>
    <dbReference type="NCBI Taxonomy" id="399"/>
    <lineage>
        <taxon>Bacteria</taxon>
        <taxon>Pseudomonadati</taxon>
        <taxon>Pseudomonadota</taxon>
        <taxon>Alphaproteobacteria</taxon>
        <taxon>Hyphomicrobiales</taxon>
        <taxon>Rhizobiaceae</taxon>
        <taxon>Rhizobium/Agrobacterium group</taxon>
        <taxon>Neorhizobium</taxon>
    </lineage>
</organism>
<dbReference type="EMBL" id="VZUL01000005">
    <property type="protein sequence ID" value="KAB1082428.1"/>
    <property type="molecule type" value="Genomic_DNA"/>
</dbReference>
<dbReference type="AlphaFoldDB" id="A0A6A1TFL7"/>
<dbReference type="GO" id="GO:0043041">
    <property type="term" value="P:amino acid activation for nonribosomal peptide biosynthetic process"/>
    <property type="evidence" value="ECO:0007669"/>
    <property type="project" value="TreeGrafter"/>
</dbReference>
<evidence type="ECO:0000313" key="3">
    <source>
        <dbReference type="Proteomes" id="UP000386575"/>
    </source>
</evidence>
<comment type="caution">
    <text evidence="2">The sequence shown here is derived from an EMBL/GenBank/DDBJ whole genome shotgun (WGS) entry which is preliminary data.</text>
</comment>
<dbReference type="InterPro" id="IPR000873">
    <property type="entry name" value="AMP-dep_synth/lig_dom"/>
</dbReference>
<sequence>MPHRGGCFAMPPDAPHSAPEALVDLTVVDLETATPAWADQSADDPDPRALGLSPRHLAYVIYTSGSTGTPKGVMVEHRAILNRLIWMQKAYALNATDVVLQKTPFGFDVSAWEFFWTLLEGATLVLAPPAAHKTPMPL</sequence>
<dbReference type="Gene3D" id="3.40.50.12780">
    <property type="entry name" value="N-terminal domain of ligase-like"/>
    <property type="match status" value="1"/>
</dbReference>
<dbReference type="PROSITE" id="PS00455">
    <property type="entry name" value="AMP_BINDING"/>
    <property type="match status" value="1"/>
</dbReference>
<dbReference type="InterPro" id="IPR052091">
    <property type="entry name" value="Beta-ala_Activ/Resist"/>
</dbReference>
<reference evidence="2 3" key="1">
    <citation type="submission" date="2019-09" db="EMBL/GenBank/DDBJ databases">
        <title>Genome sequencing of Ng87 strain.</title>
        <authorList>
            <person name="Karasev E.S."/>
            <person name="Andronov E."/>
        </authorList>
    </citation>
    <scope>NUCLEOTIDE SEQUENCE [LARGE SCALE GENOMIC DNA]</scope>
    <source>
        <strain evidence="2 3">Ng87</strain>
    </source>
</reference>
<dbReference type="InterPro" id="IPR020845">
    <property type="entry name" value="AMP-binding_CS"/>
</dbReference>
<dbReference type="PANTHER" id="PTHR44394">
    <property type="entry name" value="BETA-ALANINE-ACTIVATING ENZYME"/>
    <property type="match status" value="1"/>
</dbReference>
<dbReference type="PRINTS" id="PR00154">
    <property type="entry name" value="AMPBINDING"/>
</dbReference>
<evidence type="ECO:0000259" key="1">
    <source>
        <dbReference type="Pfam" id="PF00501"/>
    </source>
</evidence>
<evidence type="ECO:0000313" key="2">
    <source>
        <dbReference type="EMBL" id="KAB1082428.1"/>
    </source>
</evidence>
<dbReference type="Pfam" id="PF00501">
    <property type="entry name" value="AMP-binding"/>
    <property type="match status" value="1"/>
</dbReference>
<dbReference type="InterPro" id="IPR020459">
    <property type="entry name" value="AMP-binding"/>
</dbReference>
<dbReference type="Proteomes" id="UP000386575">
    <property type="component" value="Unassembled WGS sequence"/>
</dbReference>
<protein>
    <submittedName>
        <fullName evidence="2">AMP-binding protein</fullName>
    </submittedName>
</protein>
<name>A0A6A1TFL7_NEOGA</name>
<gene>
    <name evidence="2" type="ORF">F4V91_32920</name>
</gene>
<dbReference type="InterPro" id="IPR042099">
    <property type="entry name" value="ANL_N_sf"/>
</dbReference>
<dbReference type="SUPFAM" id="SSF56801">
    <property type="entry name" value="Acetyl-CoA synthetase-like"/>
    <property type="match status" value="1"/>
</dbReference>